<gene>
    <name evidence="1" type="ORF">HUJ06_006673</name>
</gene>
<reference evidence="1 2" key="1">
    <citation type="journal article" date="2020" name="Mol. Biol. Evol.">
        <title>Distinct Expression and Methylation Patterns for Genes with Different Fates following a Single Whole-Genome Duplication in Flowering Plants.</title>
        <authorList>
            <person name="Shi T."/>
            <person name="Rahmani R.S."/>
            <person name="Gugger P.F."/>
            <person name="Wang M."/>
            <person name="Li H."/>
            <person name="Zhang Y."/>
            <person name="Li Z."/>
            <person name="Wang Q."/>
            <person name="Van de Peer Y."/>
            <person name="Marchal K."/>
            <person name="Chen J."/>
        </authorList>
    </citation>
    <scope>NUCLEOTIDE SEQUENCE [LARGE SCALE GENOMIC DNA]</scope>
    <source>
        <tissue evidence="1">Leaf</tissue>
    </source>
</reference>
<keyword evidence="2" id="KW-1185">Reference proteome</keyword>
<organism evidence="1 2">
    <name type="scientific">Nelumbo nucifera</name>
    <name type="common">Sacred lotus</name>
    <dbReference type="NCBI Taxonomy" id="4432"/>
    <lineage>
        <taxon>Eukaryota</taxon>
        <taxon>Viridiplantae</taxon>
        <taxon>Streptophyta</taxon>
        <taxon>Embryophyta</taxon>
        <taxon>Tracheophyta</taxon>
        <taxon>Spermatophyta</taxon>
        <taxon>Magnoliopsida</taxon>
        <taxon>Proteales</taxon>
        <taxon>Nelumbonaceae</taxon>
        <taxon>Nelumbo</taxon>
    </lineage>
</organism>
<sequence length="167" mass="19217">MPEESSRINCQIDDDKVYEAVRREHSKMFREHPLEEVFRCRVDFLHLMIHGVAKLKFDGCSFRNLGNSENQAAIQYIYENHHTLRNRPTSPSASTSHGEVGYTSPVTSTSLWAELRFTTQNFSVPPNEQKLKPTSWVQNAIIHLKCARTGPKTFQCLQQMKSTTTMD</sequence>
<proteinExistence type="predicted"/>
<dbReference type="AlphaFoldDB" id="A0A822YVA7"/>
<comment type="caution">
    <text evidence="1">The sequence shown here is derived from an EMBL/GenBank/DDBJ whole genome shotgun (WGS) entry which is preliminary data.</text>
</comment>
<protein>
    <submittedName>
        <fullName evidence="1">Uncharacterized protein</fullName>
    </submittedName>
</protein>
<evidence type="ECO:0000313" key="2">
    <source>
        <dbReference type="Proteomes" id="UP000607653"/>
    </source>
</evidence>
<accession>A0A822YVA7</accession>
<name>A0A822YVA7_NELNU</name>
<dbReference type="Proteomes" id="UP000607653">
    <property type="component" value="Unassembled WGS sequence"/>
</dbReference>
<evidence type="ECO:0000313" key="1">
    <source>
        <dbReference type="EMBL" id="DAD36033.1"/>
    </source>
</evidence>
<dbReference type="EMBL" id="DUZY01000004">
    <property type="protein sequence ID" value="DAD36033.1"/>
    <property type="molecule type" value="Genomic_DNA"/>
</dbReference>